<dbReference type="OrthoDB" id="9798374at2"/>
<evidence type="ECO:0000313" key="7">
    <source>
        <dbReference type="EMBL" id="PPB81571.1"/>
    </source>
</evidence>
<evidence type="ECO:0000256" key="2">
    <source>
        <dbReference type="ARBA" id="ARBA00022692"/>
    </source>
</evidence>
<proteinExistence type="predicted"/>
<evidence type="ECO:0000256" key="1">
    <source>
        <dbReference type="ARBA" id="ARBA00004141"/>
    </source>
</evidence>
<evidence type="ECO:0000256" key="4">
    <source>
        <dbReference type="ARBA" id="ARBA00023136"/>
    </source>
</evidence>
<keyword evidence="4 5" id="KW-0472">Membrane</keyword>
<evidence type="ECO:0000256" key="3">
    <source>
        <dbReference type="ARBA" id="ARBA00022989"/>
    </source>
</evidence>
<feature type="domain" description="GtrA/DPMS transmembrane" evidence="6">
    <location>
        <begin position="15"/>
        <end position="122"/>
    </location>
</feature>
<feature type="transmembrane region" description="Helical" evidence="5">
    <location>
        <begin position="102"/>
        <end position="124"/>
    </location>
</feature>
<evidence type="ECO:0000259" key="6">
    <source>
        <dbReference type="Pfam" id="PF04138"/>
    </source>
</evidence>
<organism evidence="7 8">
    <name type="scientific">Albidovulum inexpectatum</name>
    <dbReference type="NCBI Taxonomy" id="196587"/>
    <lineage>
        <taxon>Bacteria</taxon>
        <taxon>Pseudomonadati</taxon>
        <taxon>Pseudomonadota</taxon>
        <taxon>Alphaproteobacteria</taxon>
        <taxon>Rhodobacterales</taxon>
        <taxon>Paracoccaceae</taxon>
        <taxon>Albidovulum</taxon>
    </lineage>
</organism>
<name>A0A2S5JJJ7_9RHOB</name>
<feature type="transmembrane region" description="Helical" evidence="5">
    <location>
        <begin position="43"/>
        <end position="65"/>
    </location>
</feature>
<comment type="caution">
    <text evidence="7">The sequence shown here is derived from an EMBL/GenBank/DDBJ whole genome shotgun (WGS) entry which is preliminary data.</text>
</comment>
<dbReference type="GO" id="GO:0016020">
    <property type="term" value="C:membrane"/>
    <property type="evidence" value="ECO:0007669"/>
    <property type="project" value="UniProtKB-SubCell"/>
</dbReference>
<keyword evidence="3 5" id="KW-1133">Transmembrane helix</keyword>
<feature type="transmembrane region" description="Helical" evidence="5">
    <location>
        <begin position="12"/>
        <end position="37"/>
    </location>
</feature>
<dbReference type="Proteomes" id="UP000239736">
    <property type="component" value="Unassembled WGS sequence"/>
</dbReference>
<dbReference type="RefSeq" id="WP_104069415.1">
    <property type="nucleotide sequence ID" value="NZ_PRDS01000002.1"/>
</dbReference>
<dbReference type="EMBL" id="PRDS01000002">
    <property type="protein sequence ID" value="PPB81571.1"/>
    <property type="molecule type" value="Genomic_DNA"/>
</dbReference>
<evidence type="ECO:0000256" key="5">
    <source>
        <dbReference type="SAM" id="Phobius"/>
    </source>
</evidence>
<comment type="subcellular location">
    <subcellularLocation>
        <location evidence="1">Membrane</location>
        <topology evidence="1">Multi-pass membrane protein</topology>
    </subcellularLocation>
</comment>
<dbReference type="AlphaFoldDB" id="A0A2S5JJJ7"/>
<sequence>MSGLSGRSDLGRLVRFLLVGVVNTAFGFGVYALLIWLALAPQLALALSWCLGVLWNFGTHARLVFDTTGLDRLPFYVASYGAIYVVNAGCLSALLALGLHPIAAQAVLVLPIAVLAYLLVSFALTGRLPFVTRRGRDEFS</sequence>
<dbReference type="InterPro" id="IPR007267">
    <property type="entry name" value="GtrA_DPMS_TM"/>
</dbReference>
<evidence type="ECO:0000313" key="8">
    <source>
        <dbReference type="Proteomes" id="UP000239736"/>
    </source>
</evidence>
<keyword evidence="2 5" id="KW-0812">Transmembrane</keyword>
<accession>A0A2S5JJJ7</accession>
<keyword evidence="8" id="KW-1185">Reference proteome</keyword>
<gene>
    <name evidence="7" type="ORF">LV82_00780</name>
</gene>
<dbReference type="Pfam" id="PF04138">
    <property type="entry name" value="GtrA_DPMS_TM"/>
    <property type="match status" value="1"/>
</dbReference>
<reference evidence="7 8" key="1">
    <citation type="submission" date="2018-01" db="EMBL/GenBank/DDBJ databases">
        <title>Genomic Encyclopedia of Archaeal and Bacterial Type Strains, Phase II (KMG-II): from individual species to whole genera.</title>
        <authorList>
            <person name="Goeker M."/>
        </authorList>
    </citation>
    <scope>NUCLEOTIDE SEQUENCE [LARGE SCALE GENOMIC DNA]</scope>
    <source>
        <strain evidence="7 8">DSM 12048</strain>
    </source>
</reference>
<feature type="transmembrane region" description="Helical" evidence="5">
    <location>
        <begin position="77"/>
        <end position="96"/>
    </location>
</feature>
<dbReference type="GO" id="GO:0000271">
    <property type="term" value="P:polysaccharide biosynthetic process"/>
    <property type="evidence" value="ECO:0007669"/>
    <property type="project" value="InterPro"/>
</dbReference>
<protein>
    <submittedName>
        <fullName evidence="7">Putative flippase GtrA</fullName>
    </submittedName>
</protein>